<dbReference type="RefSeq" id="WP_282716821.1">
    <property type="nucleotide sequence ID" value="NZ_JASCRZ010000003.1"/>
</dbReference>
<evidence type="ECO:0000313" key="2">
    <source>
        <dbReference type="EMBL" id="MDI5894964.1"/>
    </source>
</evidence>
<accession>A0ABT6VCQ3</accession>
<dbReference type="SUPFAM" id="SSF56925">
    <property type="entry name" value="OMPA-like"/>
    <property type="match status" value="1"/>
</dbReference>
<feature type="domain" description="Outer membrane protein beta-barrel" evidence="1">
    <location>
        <begin position="18"/>
        <end position="187"/>
    </location>
</feature>
<evidence type="ECO:0000313" key="3">
    <source>
        <dbReference type="Proteomes" id="UP001243403"/>
    </source>
</evidence>
<sequence>MKKYILTTVIVFVFTLTNAQKIKFGAKAGLNIANLTGYFPDSSPLTGFNIGVFGEIKITNKFAVQPELLFSTQGNKMKIPVLDISSVFLYSYDGKWNLSYLNLPVMAKYYILDKLSIETGPQIGLLLSAKAKYSSDKALPSLNTSTAEYDIKNYIKSVDLGLNFGVTYDVSKNLSFNFRYNLGLANINNEPMSSSNIKNKVLSLSLGYKY</sequence>
<name>A0ABT6VCQ3_9FLAO</name>
<dbReference type="InterPro" id="IPR025665">
    <property type="entry name" value="Beta-barrel_OMP_2"/>
</dbReference>
<dbReference type="Gene3D" id="2.40.160.20">
    <property type="match status" value="1"/>
</dbReference>
<reference evidence="2 3" key="1">
    <citation type="submission" date="2023-04" db="EMBL/GenBank/DDBJ databases">
        <title>Two novel species of Flavobacterium.</title>
        <authorList>
            <person name="Liu Q."/>
            <person name="Xin Y.-H."/>
        </authorList>
    </citation>
    <scope>NUCLEOTIDE SEQUENCE [LARGE SCALE GENOMIC DNA]</scope>
    <source>
        <strain evidence="2 3">LB1P51</strain>
    </source>
</reference>
<evidence type="ECO:0000259" key="1">
    <source>
        <dbReference type="Pfam" id="PF13568"/>
    </source>
</evidence>
<organism evidence="2 3">
    <name type="scientific">Flavobacterium algoritolerans</name>
    <dbReference type="NCBI Taxonomy" id="3041254"/>
    <lineage>
        <taxon>Bacteria</taxon>
        <taxon>Pseudomonadati</taxon>
        <taxon>Bacteroidota</taxon>
        <taxon>Flavobacteriia</taxon>
        <taxon>Flavobacteriales</taxon>
        <taxon>Flavobacteriaceae</taxon>
        <taxon>Flavobacterium</taxon>
    </lineage>
</organism>
<comment type="caution">
    <text evidence="2">The sequence shown here is derived from an EMBL/GenBank/DDBJ whole genome shotgun (WGS) entry which is preliminary data.</text>
</comment>
<dbReference type="EMBL" id="JASCRZ010000003">
    <property type="protein sequence ID" value="MDI5894964.1"/>
    <property type="molecule type" value="Genomic_DNA"/>
</dbReference>
<protein>
    <submittedName>
        <fullName evidence="2">Porin family protein</fullName>
    </submittedName>
</protein>
<keyword evidence="3" id="KW-1185">Reference proteome</keyword>
<dbReference type="Proteomes" id="UP001243403">
    <property type="component" value="Unassembled WGS sequence"/>
</dbReference>
<gene>
    <name evidence="2" type="ORF">QLS65_08680</name>
</gene>
<dbReference type="InterPro" id="IPR011250">
    <property type="entry name" value="OMP/PagP_B-barrel"/>
</dbReference>
<dbReference type="Pfam" id="PF13568">
    <property type="entry name" value="OMP_b-brl_2"/>
    <property type="match status" value="1"/>
</dbReference>
<proteinExistence type="predicted"/>